<sequence>MPCQCCHGLHQVGGVVDQELNYAPRAIRRTRHICKRFSA</sequence>
<dbReference type="GO" id="GO:0008270">
    <property type="term" value="F:zinc ion binding"/>
    <property type="evidence" value="ECO:0007669"/>
    <property type="project" value="UniProtKB-KW"/>
</dbReference>
<feature type="domain" description="Transposase IS66 zinc-finger binding" evidence="1">
    <location>
        <begin position="3"/>
        <end position="37"/>
    </location>
</feature>
<dbReference type="Proteomes" id="UP000627446">
    <property type="component" value="Unassembled WGS sequence"/>
</dbReference>
<accession>A0A923HND6</accession>
<dbReference type="InterPro" id="IPR024474">
    <property type="entry name" value="Znf_dom_IS66"/>
</dbReference>
<protein>
    <submittedName>
        <fullName evidence="2">IS66 family transposase zinc-finger binding domain-containing protein</fullName>
    </submittedName>
</protein>
<keyword evidence="2" id="KW-0862">Zinc</keyword>
<gene>
    <name evidence="2" type="ORF">H8K36_06345</name>
</gene>
<keyword evidence="2" id="KW-0479">Metal-binding</keyword>
<keyword evidence="3" id="KW-1185">Reference proteome</keyword>
<dbReference type="AlphaFoldDB" id="A0A923HND6"/>
<evidence type="ECO:0000313" key="2">
    <source>
        <dbReference type="EMBL" id="MBC3880986.1"/>
    </source>
</evidence>
<organism evidence="2 3">
    <name type="scientific">Undibacterium nitidum</name>
    <dbReference type="NCBI Taxonomy" id="2762298"/>
    <lineage>
        <taxon>Bacteria</taxon>
        <taxon>Pseudomonadati</taxon>
        <taxon>Pseudomonadota</taxon>
        <taxon>Betaproteobacteria</taxon>
        <taxon>Burkholderiales</taxon>
        <taxon>Oxalobacteraceae</taxon>
        <taxon>Undibacterium</taxon>
    </lineage>
</organism>
<dbReference type="Pfam" id="PF13005">
    <property type="entry name" value="zf-IS66"/>
    <property type="match status" value="1"/>
</dbReference>
<evidence type="ECO:0000313" key="3">
    <source>
        <dbReference type="Proteomes" id="UP000627446"/>
    </source>
</evidence>
<evidence type="ECO:0000259" key="1">
    <source>
        <dbReference type="Pfam" id="PF13005"/>
    </source>
</evidence>
<dbReference type="EMBL" id="JACOFZ010000001">
    <property type="protein sequence ID" value="MBC3880986.1"/>
    <property type="molecule type" value="Genomic_DNA"/>
</dbReference>
<keyword evidence="2" id="KW-0863">Zinc-finger</keyword>
<comment type="caution">
    <text evidence="2">The sequence shown here is derived from an EMBL/GenBank/DDBJ whole genome shotgun (WGS) entry which is preliminary data.</text>
</comment>
<proteinExistence type="predicted"/>
<reference evidence="2" key="1">
    <citation type="submission" date="2020-08" db="EMBL/GenBank/DDBJ databases">
        <title>Novel species isolated from subtropical streams in China.</title>
        <authorList>
            <person name="Lu H."/>
        </authorList>
    </citation>
    <scope>NUCLEOTIDE SEQUENCE</scope>
    <source>
        <strain evidence="2">LX22W</strain>
    </source>
</reference>
<name>A0A923HND6_9BURK</name>